<organism evidence="1 2">
    <name type="scientific">Sandaracinomonas limnophila</name>
    <dbReference type="NCBI Taxonomy" id="1862386"/>
    <lineage>
        <taxon>Bacteria</taxon>
        <taxon>Pseudomonadati</taxon>
        <taxon>Bacteroidota</taxon>
        <taxon>Cytophagia</taxon>
        <taxon>Cytophagales</taxon>
        <taxon>Flectobacillaceae</taxon>
        <taxon>Sandaracinomonas</taxon>
    </lineage>
</organism>
<proteinExistence type="predicted"/>
<dbReference type="Proteomes" id="UP000282832">
    <property type="component" value="Unassembled WGS sequence"/>
</dbReference>
<dbReference type="SUPFAM" id="SSF47789">
    <property type="entry name" value="C-terminal domain of RNA polymerase alpha subunit"/>
    <property type="match status" value="1"/>
</dbReference>
<dbReference type="OrthoDB" id="7950977at2"/>
<dbReference type="AlphaFoldDB" id="A0A437PPX1"/>
<sequence length="57" mass="6317">MDGNILELKLARPALRALVNEGIYTLEKLKTKTQVEIANLHGMGPSAIQKLVVFLKK</sequence>
<evidence type="ECO:0000313" key="1">
    <source>
        <dbReference type="EMBL" id="RVU24257.1"/>
    </source>
</evidence>
<dbReference type="EMBL" id="SACY01000004">
    <property type="protein sequence ID" value="RVU24257.1"/>
    <property type="molecule type" value="Genomic_DNA"/>
</dbReference>
<protein>
    <submittedName>
        <fullName evidence="1">DNA-binding protein</fullName>
    </submittedName>
</protein>
<keyword evidence="1" id="KW-0238">DNA-binding</keyword>
<dbReference type="Gene3D" id="1.10.150.20">
    <property type="entry name" value="5' to 3' exonuclease, C-terminal subdomain"/>
    <property type="match status" value="1"/>
</dbReference>
<dbReference type="GO" id="GO:0003677">
    <property type="term" value="F:DNA binding"/>
    <property type="evidence" value="ECO:0007669"/>
    <property type="project" value="UniProtKB-KW"/>
</dbReference>
<comment type="caution">
    <text evidence="1">The sequence shown here is derived from an EMBL/GenBank/DDBJ whole genome shotgun (WGS) entry which is preliminary data.</text>
</comment>
<reference evidence="1 2" key="1">
    <citation type="submission" date="2019-01" db="EMBL/GenBank/DDBJ databases">
        <authorList>
            <person name="Chen W.-M."/>
        </authorList>
    </citation>
    <scope>NUCLEOTIDE SEQUENCE [LARGE SCALE GENOMIC DNA]</scope>
    <source>
        <strain evidence="1 2">FSY-15</strain>
    </source>
</reference>
<accession>A0A437PPX1</accession>
<name>A0A437PPX1_9BACT</name>
<evidence type="ECO:0000313" key="2">
    <source>
        <dbReference type="Proteomes" id="UP000282832"/>
    </source>
</evidence>
<gene>
    <name evidence="1" type="ORF">EOJ36_09355</name>
</gene>
<keyword evidence="2" id="KW-1185">Reference proteome</keyword>